<reference evidence="3 4" key="1">
    <citation type="journal article" date="2016" name="Mol. Biol. Evol.">
        <title>Comparative Genomics of Early-Diverging Mushroom-Forming Fungi Provides Insights into the Origins of Lignocellulose Decay Capabilities.</title>
        <authorList>
            <person name="Nagy L.G."/>
            <person name="Riley R."/>
            <person name="Tritt A."/>
            <person name="Adam C."/>
            <person name="Daum C."/>
            <person name="Floudas D."/>
            <person name="Sun H."/>
            <person name="Yadav J.S."/>
            <person name="Pangilinan J."/>
            <person name="Larsson K.H."/>
            <person name="Matsuura K."/>
            <person name="Barry K."/>
            <person name="Labutti K."/>
            <person name="Kuo R."/>
            <person name="Ohm R.A."/>
            <person name="Bhattacharya S.S."/>
            <person name="Shirouzu T."/>
            <person name="Yoshinaga Y."/>
            <person name="Martin F.M."/>
            <person name="Grigoriev I.V."/>
            <person name="Hibbett D.S."/>
        </authorList>
    </citation>
    <scope>NUCLEOTIDE SEQUENCE [LARGE SCALE GENOMIC DNA]</scope>
    <source>
        <strain evidence="3 4">HHB12029</strain>
    </source>
</reference>
<evidence type="ECO:0000313" key="3">
    <source>
        <dbReference type="EMBL" id="KZV91948.1"/>
    </source>
</evidence>
<evidence type="ECO:0000256" key="2">
    <source>
        <dbReference type="SAM" id="Phobius"/>
    </source>
</evidence>
<protein>
    <submittedName>
        <fullName evidence="3">Uncharacterized protein</fullName>
    </submittedName>
</protein>
<evidence type="ECO:0000313" key="4">
    <source>
        <dbReference type="Proteomes" id="UP000077266"/>
    </source>
</evidence>
<dbReference type="STRING" id="1314781.A0A165HGT0"/>
<evidence type="ECO:0000256" key="1">
    <source>
        <dbReference type="SAM" id="MobiDB-lite"/>
    </source>
</evidence>
<feature type="transmembrane region" description="Helical" evidence="2">
    <location>
        <begin position="108"/>
        <end position="129"/>
    </location>
</feature>
<dbReference type="EMBL" id="KV426017">
    <property type="protein sequence ID" value="KZV91948.1"/>
    <property type="molecule type" value="Genomic_DNA"/>
</dbReference>
<keyword evidence="4" id="KW-1185">Reference proteome</keyword>
<keyword evidence="2" id="KW-0812">Transmembrane</keyword>
<accession>A0A165HGT0</accession>
<gene>
    <name evidence="3" type="ORF">EXIGLDRAFT_791366</name>
</gene>
<keyword evidence="2" id="KW-0472">Membrane</keyword>
<feature type="region of interest" description="Disordered" evidence="1">
    <location>
        <begin position="195"/>
        <end position="241"/>
    </location>
</feature>
<dbReference type="InParanoid" id="A0A165HGT0"/>
<name>A0A165HGT0_EXIGL</name>
<dbReference type="AlphaFoldDB" id="A0A165HGT0"/>
<keyword evidence="2" id="KW-1133">Transmembrane helix</keyword>
<sequence length="284" mass="30238">MAQITASIVVVVAQCHVRCHSRRTPILIAPRAQSFLLHVASFLVVVARRYYAVLVHVADDVVAFVTAHYHLILNKVQARFIAVGVNYTFVLGTFAVIVIAVSKNDLKYAGTVAYLALALLATVFVVGVLDAYGHAPEQANDFLAFFADIVGAVAEVQRAGAAPAQLSRSGCSFQYRLGPPLDNFIAKRSLSAITRSPSTLRSHPPPNVDPDMGYGQDPTGSSVDGSGGSSGEHMDDAKPMDGVVQNGMYGYNVLGGGGKAPTSNNFVTKLYQMINDPKSAHFIS</sequence>
<feature type="transmembrane region" description="Helical" evidence="2">
    <location>
        <begin position="80"/>
        <end position="102"/>
    </location>
</feature>
<proteinExistence type="predicted"/>
<dbReference type="Proteomes" id="UP000077266">
    <property type="component" value="Unassembled WGS sequence"/>
</dbReference>
<organism evidence="3 4">
    <name type="scientific">Exidia glandulosa HHB12029</name>
    <dbReference type="NCBI Taxonomy" id="1314781"/>
    <lineage>
        <taxon>Eukaryota</taxon>
        <taxon>Fungi</taxon>
        <taxon>Dikarya</taxon>
        <taxon>Basidiomycota</taxon>
        <taxon>Agaricomycotina</taxon>
        <taxon>Agaricomycetes</taxon>
        <taxon>Auriculariales</taxon>
        <taxon>Exidiaceae</taxon>
        <taxon>Exidia</taxon>
    </lineage>
</organism>